<dbReference type="OrthoDB" id="9778567at2"/>
<keyword evidence="3" id="KW-0067">ATP-binding</keyword>
<feature type="domain" description="Carboxyltransferase" evidence="4">
    <location>
        <begin position="1"/>
        <end position="196"/>
    </location>
</feature>
<evidence type="ECO:0000259" key="4">
    <source>
        <dbReference type="SMART" id="SM00796"/>
    </source>
</evidence>
<dbReference type="Proteomes" id="UP000214646">
    <property type="component" value="Unassembled WGS sequence"/>
</dbReference>
<evidence type="ECO:0000313" key="5">
    <source>
        <dbReference type="EMBL" id="OWK37871.1"/>
    </source>
</evidence>
<dbReference type="SUPFAM" id="SSF50891">
    <property type="entry name" value="Cyclophilin-like"/>
    <property type="match status" value="1"/>
</dbReference>
<evidence type="ECO:0000256" key="1">
    <source>
        <dbReference type="ARBA" id="ARBA00022741"/>
    </source>
</evidence>
<dbReference type="PANTHER" id="PTHR34698">
    <property type="entry name" value="5-OXOPROLINASE SUBUNIT B"/>
    <property type="match status" value="1"/>
</dbReference>
<dbReference type="PANTHER" id="PTHR34698:SF2">
    <property type="entry name" value="5-OXOPROLINASE SUBUNIT B"/>
    <property type="match status" value="1"/>
</dbReference>
<keyword evidence="6" id="KW-1185">Reference proteome</keyword>
<evidence type="ECO:0000313" key="6">
    <source>
        <dbReference type="Proteomes" id="UP000214646"/>
    </source>
</evidence>
<proteinExistence type="predicted"/>
<dbReference type="GO" id="GO:0005524">
    <property type="term" value="F:ATP binding"/>
    <property type="evidence" value="ECO:0007669"/>
    <property type="project" value="UniProtKB-KW"/>
</dbReference>
<dbReference type="SUPFAM" id="SSF160467">
    <property type="entry name" value="PH0987 N-terminal domain-like"/>
    <property type="match status" value="1"/>
</dbReference>
<dbReference type="InterPro" id="IPR003833">
    <property type="entry name" value="CT_C_D"/>
</dbReference>
<dbReference type="AlphaFoldDB" id="A0A225D8I8"/>
<name>A0A225D8I8_9BACT</name>
<organism evidence="5 6">
    <name type="scientific">Fimbriiglobus ruber</name>
    <dbReference type="NCBI Taxonomy" id="1908690"/>
    <lineage>
        <taxon>Bacteria</taxon>
        <taxon>Pseudomonadati</taxon>
        <taxon>Planctomycetota</taxon>
        <taxon>Planctomycetia</taxon>
        <taxon>Gemmatales</taxon>
        <taxon>Gemmataceae</taxon>
        <taxon>Fimbriiglobus</taxon>
    </lineage>
</organism>
<evidence type="ECO:0000256" key="3">
    <source>
        <dbReference type="ARBA" id="ARBA00022840"/>
    </source>
</evidence>
<dbReference type="Gene3D" id="3.30.1360.40">
    <property type="match status" value="1"/>
</dbReference>
<gene>
    <name evidence="5" type="ORF">FRUB_06991</name>
</gene>
<comment type="caution">
    <text evidence="5">The sequence shown here is derived from an EMBL/GenBank/DDBJ whole genome shotgun (WGS) entry which is preliminary data.</text>
</comment>
<dbReference type="InterPro" id="IPR029000">
    <property type="entry name" value="Cyclophilin-like_dom_sf"/>
</dbReference>
<dbReference type="Pfam" id="PF02682">
    <property type="entry name" value="CT_C_D"/>
    <property type="match status" value="1"/>
</dbReference>
<evidence type="ECO:0000256" key="2">
    <source>
        <dbReference type="ARBA" id="ARBA00022801"/>
    </source>
</evidence>
<sequence>MKLTPLGDQAVLAYLSDEAAAVRFAAAVRAAAAPWITDVVPAYASVGVYFDADHIRPRDVVTYLTGLGTVESDTQPAADGPAVHVIPVCYEMHLDLPRVAGQTGLTAEQVIALHTGAEYTVYAIGFVPGFPYLGYLPEPLQGVGRLPSPRVRVEPGSVGLTGRQTGVYPLPRPGGWNIVGRTPLTLVDVAAGYFPLRVGDTVRFARIDAAEFGRLDGERLA</sequence>
<dbReference type="Gene3D" id="2.40.100.10">
    <property type="entry name" value="Cyclophilin-like"/>
    <property type="match status" value="1"/>
</dbReference>
<dbReference type="RefSeq" id="WP_088257706.1">
    <property type="nucleotide sequence ID" value="NZ_NIDE01000014.1"/>
</dbReference>
<keyword evidence="2 5" id="KW-0378">Hydrolase</keyword>
<accession>A0A225D8I8</accession>
<dbReference type="EMBL" id="NIDE01000014">
    <property type="protein sequence ID" value="OWK37871.1"/>
    <property type="molecule type" value="Genomic_DNA"/>
</dbReference>
<protein>
    <submittedName>
        <fullName evidence="5">Allophanate hydrolase 2 subunit 1</fullName>
    </submittedName>
</protein>
<dbReference type="InterPro" id="IPR010016">
    <property type="entry name" value="PxpB"/>
</dbReference>
<dbReference type="GO" id="GO:0016787">
    <property type="term" value="F:hydrolase activity"/>
    <property type="evidence" value="ECO:0007669"/>
    <property type="project" value="UniProtKB-KW"/>
</dbReference>
<reference evidence="6" key="1">
    <citation type="submission" date="2017-06" db="EMBL/GenBank/DDBJ databases">
        <title>Genome analysis of Fimbriiglobus ruber SP5, the first member of the order Planctomycetales with confirmed chitinolytic capability.</title>
        <authorList>
            <person name="Ravin N.V."/>
            <person name="Rakitin A.L."/>
            <person name="Ivanova A.A."/>
            <person name="Beletsky A.V."/>
            <person name="Kulichevskaya I.S."/>
            <person name="Mardanov A.V."/>
            <person name="Dedysh S.N."/>
        </authorList>
    </citation>
    <scope>NUCLEOTIDE SEQUENCE [LARGE SCALE GENOMIC DNA]</scope>
    <source>
        <strain evidence="6">SP5</strain>
    </source>
</reference>
<keyword evidence="1" id="KW-0547">Nucleotide-binding</keyword>
<dbReference type="SMART" id="SM00796">
    <property type="entry name" value="AHS1"/>
    <property type="match status" value="1"/>
</dbReference>